<dbReference type="Gene3D" id="3.40.50.1820">
    <property type="entry name" value="alpha/beta hydrolase"/>
    <property type="match status" value="1"/>
</dbReference>
<evidence type="ECO:0000256" key="1">
    <source>
        <dbReference type="SAM" id="Coils"/>
    </source>
</evidence>
<dbReference type="AlphaFoldDB" id="A0A0D1KQG3"/>
<dbReference type="Proteomes" id="UP000032247">
    <property type="component" value="Unassembled WGS sequence"/>
</dbReference>
<dbReference type="EMBL" id="JXBC01000013">
    <property type="protein sequence ID" value="KIU05416.1"/>
    <property type="molecule type" value="Genomic_DNA"/>
</dbReference>
<dbReference type="InterPro" id="IPR029058">
    <property type="entry name" value="AB_hydrolase_fold"/>
</dbReference>
<dbReference type="SUPFAM" id="SSF53474">
    <property type="entry name" value="alpha/beta-Hydrolases"/>
    <property type="match status" value="1"/>
</dbReference>
<name>A0A0D1KQG3_BACIU</name>
<reference evidence="2 3" key="1">
    <citation type="submission" date="2014-12" db="EMBL/GenBank/DDBJ databases">
        <title>Comparative genome analysis of Bacillus coagulans HM-08, Clostridium butyricum HM-68, Bacillus subtilis HM-66 and Bacillus licheniformis BL-09.</title>
        <authorList>
            <person name="Zhang H."/>
        </authorList>
    </citation>
    <scope>NUCLEOTIDE SEQUENCE [LARGE SCALE GENOMIC DNA]</scope>
    <source>
        <strain evidence="2 3">HM-66</strain>
    </source>
</reference>
<evidence type="ECO:0000313" key="3">
    <source>
        <dbReference type="Proteomes" id="UP000032247"/>
    </source>
</evidence>
<evidence type="ECO:0000313" key="2">
    <source>
        <dbReference type="EMBL" id="KIU05416.1"/>
    </source>
</evidence>
<sequence>MSNKIRTSSLTDETYYRMSQRAYNYDYLKKKLKNNDYIRINSSISAPTYWYVDRIKSDDDTGLDAVVLVQAEKKNGKWIKTNNPENVVVSFAGTDLGKDPINDGAKADGGNIVFGSDPKKEAHYIVEKDAKDTSKTLGKYNGTPSQDAMLTTGNYKLITKTSQIDQADQLVKEVKRKYNGTSTIVSTTGHSLGGAEAEYSAVNNDIYGVAFNSPSVVKLHTDNKREEINDGLYDPYVRSIINPDDMVGAGYWNEYDRHNGTTIYTKNPALSQINRKQRLSGRWGDQIEKNLAYFIDTVILRNPDTHGLNEANFTFDENGNITNVNGDELVYDKNLNAMLPAGAIGGGDAIKVTPKSAKKLAEKVDAMVEDLRTMKKEAQNAYQEHDEKVAELKTEFYGQVGHGFYDQLNGQDVTNTLEDIAQSYDRGPIFYDTQAEQSFIDSLQAAITDLEEIGGFLNKIADDFEEKDQMLANWLRL</sequence>
<gene>
    <name evidence="2" type="ORF">SC09_contig4orf00190</name>
</gene>
<dbReference type="PATRIC" id="fig|1423.173.peg.3949"/>
<organism evidence="2 3">
    <name type="scientific">Bacillus subtilis</name>
    <dbReference type="NCBI Taxonomy" id="1423"/>
    <lineage>
        <taxon>Bacteria</taxon>
        <taxon>Bacillati</taxon>
        <taxon>Bacillota</taxon>
        <taxon>Bacilli</taxon>
        <taxon>Bacillales</taxon>
        <taxon>Bacillaceae</taxon>
        <taxon>Bacillus</taxon>
    </lineage>
</organism>
<feature type="coiled-coil region" evidence="1">
    <location>
        <begin position="357"/>
        <end position="395"/>
    </location>
</feature>
<accession>A0A0D1KQG3</accession>
<keyword evidence="1" id="KW-0175">Coiled coil</keyword>
<comment type="caution">
    <text evidence="2">The sequence shown here is derived from an EMBL/GenBank/DDBJ whole genome shotgun (WGS) entry which is preliminary data.</text>
</comment>
<protein>
    <submittedName>
        <fullName evidence="2">Uncharacterized protein</fullName>
    </submittedName>
</protein>
<proteinExistence type="predicted"/>